<dbReference type="KEGG" id="rher:EHE19_004350"/>
<dbReference type="OrthoDB" id="1955041at2"/>
<evidence type="ECO:0000313" key="1">
    <source>
        <dbReference type="EMBL" id="QNU67705.1"/>
    </source>
</evidence>
<protein>
    <submittedName>
        <fullName evidence="1">Uncharacterized protein</fullName>
    </submittedName>
</protein>
<dbReference type="EMBL" id="CP061336">
    <property type="protein sequence ID" value="QNU67705.1"/>
    <property type="molecule type" value="Genomic_DNA"/>
</dbReference>
<accession>A0A4U7JHW3</accession>
<dbReference type="AlphaFoldDB" id="A0A4U7JHW3"/>
<keyword evidence="2" id="KW-1185">Reference proteome</keyword>
<gene>
    <name evidence="1" type="ORF">EHE19_004350</name>
</gene>
<reference evidence="1 2" key="1">
    <citation type="submission" date="2020-09" db="EMBL/GenBank/DDBJ databases">
        <title>Characterization and genome sequencing of Ruminiclostridium sp. nov. MA18.</title>
        <authorList>
            <person name="Rettenmaier R."/>
            <person name="Kowollik M.-L."/>
            <person name="Liebl W."/>
            <person name="Zverlov V."/>
        </authorList>
    </citation>
    <scope>NUCLEOTIDE SEQUENCE [LARGE SCALE GENOMIC DNA]</scope>
    <source>
        <strain evidence="1 2">MA18</strain>
    </source>
</reference>
<name>A0A4U7JHW3_9FIRM</name>
<dbReference type="RefSeq" id="WP_137698062.1">
    <property type="nucleotide sequence ID" value="NZ_CP061336.1"/>
</dbReference>
<dbReference type="Proteomes" id="UP000306409">
    <property type="component" value="Chromosome"/>
</dbReference>
<evidence type="ECO:0000313" key="2">
    <source>
        <dbReference type="Proteomes" id="UP000306409"/>
    </source>
</evidence>
<organism evidence="1 2">
    <name type="scientific">Ruminiclostridium herbifermentans</name>
    <dbReference type="NCBI Taxonomy" id="2488810"/>
    <lineage>
        <taxon>Bacteria</taxon>
        <taxon>Bacillati</taxon>
        <taxon>Bacillota</taxon>
        <taxon>Clostridia</taxon>
        <taxon>Eubacteriales</taxon>
        <taxon>Oscillospiraceae</taxon>
        <taxon>Ruminiclostridium</taxon>
    </lineage>
</organism>
<proteinExistence type="predicted"/>
<sequence length="109" mass="12988">MVSFLENYWLVLVMVALVLAYIVYLVINKRWKRLRIIANKLMLQAEQTIIGTKKGQERFEQVLTQVYLLIPVWIRIFVSRNQFEKILQGWYDLIKDSLDDGKINNSIEK</sequence>